<evidence type="ECO:0000256" key="1">
    <source>
        <dbReference type="ARBA" id="ARBA00004613"/>
    </source>
</evidence>
<gene>
    <name evidence="7" type="ORF">LLUT_LOCUS24261</name>
</gene>
<dbReference type="EMBL" id="CAXHTB010000017">
    <property type="protein sequence ID" value="CAL0323201.1"/>
    <property type="molecule type" value="Genomic_DNA"/>
</dbReference>
<dbReference type="Proteomes" id="UP001497480">
    <property type="component" value="Unassembled WGS sequence"/>
</dbReference>
<organism evidence="7 8">
    <name type="scientific">Lupinus luteus</name>
    <name type="common">European yellow lupine</name>
    <dbReference type="NCBI Taxonomy" id="3873"/>
    <lineage>
        <taxon>Eukaryota</taxon>
        <taxon>Viridiplantae</taxon>
        <taxon>Streptophyta</taxon>
        <taxon>Embryophyta</taxon>
        <taxon>Tracheophyta</taxon>
        <taxon>Spermatophyta</taxon>
        <taxon>Magnoliopsida</taxon>
        <taxon>eudicotyledons</taxon>
        <taxon>Gunneridae</taxon>
        <taxon>Pentapetalae</taxon>
        <taxon>rosids</taxon>
        <taxon>fabids</taxon>
        <taxon>Fabales</taxon>
        <taxon>Fabaceae</taxon>
        <taxon>Papilionoideae</taxon>
        <taxon>50 kb inversion clade</taxon>
        <taxon>genistoids sensu lato</taxon>
        <taxon>core genistoids</taxon>
        <taxon>Genisteae</taxon>
        <taxon>Lupinus</taxon>
    </lineage>
</organism>
<comment type="subcellular location">
    <subcellularLocation>
        <location evidence="1 6">Secreted</location>
    </subcellularLocation>
</comment>
<keyword evidence="8" id="KW-1185">Reference proteome</keyword>
<protein>
    <recommendedName>
        <fullName evidence="6">S-protein homolog</fullName>
    </recommendedName>
</protein>
<evidence type="ECO:0000313" key="7">
    <source>
        <dbReference type="EMBL" id="CAL0323201.1"/>
    </source>
</evidence>
<evidence type="ECO:0000256" key="5">
    <source>
        <dbReference type="ARBA" id="ARBA00022729"/>
    </source>
</evidence>
<evidence type="ECO:0000256" key="6">
    <source>
        <dbReference type="RuleBase" id="RU367044"/>
    </source>
</evidence>
<accession>A0AAV1XNP5</accession>
<dbReference type="PANTHER" id="PTHR31232:SF43">
    <property type="entry name" value="S-PROTEIN HOMOLOG 29-RELATED"/>
    <property type="match status" value="1"/>
</dbReference>
<keyword evidence="3 6" id="KW-0713">Self-incompatibility</keyword>
<keyword evidence="4 6" id="KW-0964">Secreted</keyword>
<keyword evidence="5" id="KW-0732">Signal</keyword>
<dbReference type="PANTHER" id="PTHR31232">
    <property type="match status" value="1"/>
</dbReference>
<evidence type="ECO:0000313" key="8">
    <source>
        <dbReference type="Proteomes" id="UP001497480"/>
    </source>
</evidence>
<evidence type="ECO:0000256" key="2">
    <source>
        <dbReference type="ARBA" id="ARBA00005581"/>
    </source>
</evidence>
<dbReference type="Pfam" id="PF05938">
    <property type="entry name" value="Self-incomp_S1"/>
    <property type="match status" value="1"/>
</dbReference>
<comment type="caution">
    <text evidence="7">The sequence shown here is derived from an EMBL/GenBank/DDBJ whole genome shotgun (WGS) entry which is preliminary data.</text>
</comment>
<evidence type="ECO:0000256" key="3">
    <source>
        <dbReference type="ARBA" id="ARBA00022471"/>
    </source>
</evidence>
<dbReference type="AlphaFoldDB" id="A0AAV1XNP5"/>
<dbReference type="GO" id="GO:0060320">
    <property type="term" value="P:rejection of self pollen"/>
    <property type="evidence" value="ECO:0007669"/>
    <property type="project" value="UniProtKB-KW"/>
</dbReference>
<reference evidence="7 8" key="1">
    <citation type="submission" date="2024-03" db="EMBL/GenBank/DDBJ databases">
        <authorList>
            <person name="Martinez-Hernandez J."/>
        </authorList>
    </citation>
    <scope>NUCLEOTIDE SEQUENCE [LARGE SCALE GENOMIC DNA]</scope>
</reference>
<dbReference type="GO" id="GO:0005576">
    <property type="term" value="C:extracellular region"/>
    <property type="evidence" value="ECO:0007669"/>
    <property type="project" value="UniProtKB-SubCell"/>
</dbReference>
<name>A0AAV1XNP5_LUPLU</name>
<sequence length="135" mass="15791">MAILMNKIVLSSFMLATIIFTLMVDVESIFEVYEAKVLMMNKLSNQITINCKDKNHDDGFNTLKTGESHRFKFIPDPVGKSSLWFCSFNWTGASHYFDIFVEKRDYCNDNLCTWDIYPKRPCKTDSQNQCYPWNS</sequence>
<evidence type="ECO:0000256" key="4">
    <source>
        <dbReference type="ARBA" id="ARBA00022525"/>
    </source>
</evidence>
<proteinExistence type="inferred from homology"/>
<dbReference type="InterPro" id="IPR010264">
    <property type="entry name" value="Self-incomp_S1"/>
</dbReference>
<comment type="similarity">
    <text evidence="2 6">Belongs to the plant self-incompatibility (S1) protein family.</text>
</comment>